<dbReference type="PROSITE" id="PS01053">
    <property type="entry name" value="ARGINASE_1"/>
    <property type="match status" value="1"/>
</dbReference>
<keyword evidence="2 7" id="KW-0378">Hydrolase</keyword>
<evidence type="ECO:0000256" key="6">
    <source>
        <dbReference type="PROSITE-ProRule" id="PRU00742"/>
    </source>
</evidence>
<evidence type="ECO:0000256" key="1">
    <source>
        <dbReference type="ARBA" id="ARBA00022723"/>
    </source>
</evidence>
<dbReference type="InterPro" id="IPR020855">
    <property type="entry name" value="Ureohydrolase_Mn_BS"/>
</dbReference>
<evidence type="ECO:0000256" key="4">
    <source>
        <dbReference type="ARBA" id="ARBA00023211"/>
    </source>
</evidence>
<dbReference type="PRINTS" id="PR00116">
    <property type="entry name" value="ARGINASE"/>
</dbReference>
<keyword evidence="9" id="KW-1185">Reference proteome</keyword>
<dbReference type="PANTHER" id="PTHR11358:SF35">
    <property type="entry name" value="FORMIMIDOYLGLUTAMASE"/>
    <property type="match status" value="1"/>
</dbReference>
<dbReference type="GO" id="GO:0033389">
    <property type="term" value="P:putrescine biosynthetic process from arginine, via agmatine"/>
    <property type="evidence" value="ECO:0007669"/>
    <property type="project" value="TreeGrafter"/>
</dbReference>
<accession>A0A7X2S1W6</accession>
<dbReference type="InterPro" id="IPR006035">
    <property type="entry name" value="Ureohydrolase"/>
</dbReference>
<name>A0A7X2S1W6_9BACI</name>
<dbReference type="OrthoDB" id="9788689at2"/>
<evidence type="ECO:0000256" key="5">
    <source>
        <dbReference type="PIRSR" id="PIRSR036979-1"/>
    </source>
</evidence>
<dbReference type="PIRSF" id="PIRSF036979">
    <property type="entry name" value="Arginase"/>
    <property type="match status" value="1"/>
</dbReference>
<sequence>MQAFSYLKPGEPPIFKDRFITKISETVTPYKSGMRGDLALIGMPLSRLSISMSKASDAPAAIRRCMGSFTTYSAEKDLDYAGRTIVDYGDIRFSPAAGEVNLERIYTTVGEVLSTDTCPRTVLLGGDHGVTYPSVKAFAGRFGKIGVIQLDAHHDVRNIEDGGRTNGTPFRSLIEEGIIVGEHLVQAGIRDFANGKEYRDYARKRGISVFTMSDIEREGIRSIIERETVRLAKSVDMIYFSLDMDCADQAYAPGCPAAGPGGLTSRELLAAVGACASNEKVKAMDIVEIDPSKDVQDMTSKLAVLAMLAFYYSQ</sequence>
<dbReference type="Pfam" id="PF00491">
    <property type="entry name" value="Arginase"/>
    <property type="match status" value="1"/>
</dbReference>
<dbReference type="Proteomes" id="UP000434639">
    <property type="component" value="Unassembled WGS sequence"/>
</dbReference>
<dbReference type="PROSITE" id="PS51409">
    <property type="entry name" value="ARGINASE_2"/>
    <property type="match status" value="1"/>
</dbReference>
<evidence type="ECO:0000313" key="9">
    <source>
        <dbReference type="Proteomes" id="UP000434639"/>
    </source>
</evidence>
<feature type="binding site" evidence="5">
    <location>
        <position position="128"/>
    </location>
    <ligand>
        <name>Mn(2+)</name>
        <dbReference type="ChEBI" id="CHEBI:29035"/>
        <label>1</label>
    </ligand>
</feature>
<dbReference type="CDD" id="cd09990">
    <property type="entry name" value="Agmatinase-like"/>
    <property type="match status" value="1"/>
</dbReference>
<feature type="binding site" evidence="5">
    <location>
        <position position="245"/>
    </location>
    <ligand>
        <name>Mn(2+)</name>
        <dbReference type="ChEBI" id="CHEBI:29035"/>
        <label>1</label>
    </ligand>
</feature>
<dbReference type="AlphaFoldDB" id="A0A7X2S1W6"/>
<keyword evidence="1 5" id="KW-0479">Metal-binding</keyword>
<dbReference type="RefSeq" id="WP_155110465.1">
    <property type="nucleotide sequence ID" value="NZ_WMIB01000001.1"/>
</dbReference>
<feature type="binding site" evidence="5">
    <location>
        <position position="155"/>
    </location>
    <ligand>
        <name>Mn(2+)</name>
        <dbReference type="ChEBI" id="CHEBI:29035"/>
        <label>1</label>
    </ligand>
</feature>
<dbReference type="GO" id="GO:0046872">
    <property type="term" value="F:metal ion binding"/>
    <property type="evidence" value="ECO:0007669"/>
    <property type="project" value="UniProtKB-KW"/>
</dbReference>
<dbReference type="SUPFAM" id="SSF52768">
    <property type="entry name" value="Arginase/deacetylase"/>
    <property type="match status" value="1"/>
</dbReference>
<keyword evidence="4 5" id="KW-0464">Manganese</keyword>
<feature type="binding site" evidence="5">
    <location>
        <position position="153"/>
    </location>
    <ligand>
        <name>Mn(2+)</name>
        <dbReference type="ChEBI" id="CHEBI:29035"/>
        <label>1</label>
    </ligand>
</feature>
<evidence type="ECO:0000256" key="2">
    <source>
        <dbReference type="ARBA" id="ARBA00022801"/>
    </source>
</evidence>
<dbReference type="EMBL" id="WMIB01000001">
    <property type="protein sequence ID" value="MTH51907.1"/>
    <property type="molecule type" value="Genomic_DNA"/>
</dbReference>
<comment type="caution">
    <text evidence="8">The sequence shown here is derived from an EMBL/GenBank/DDBJ whole genome shotgun (WGS) entry which is preliminary data.</text>
</comment>
<evidence type="ECO:0000313" key="8">
    <source>
        <dbReference type="EMBL" id="MTH51907.1"/>
    </source>
</evidence>
<reference evidence="8 9" key="1">
    <citation type="journal article" date="2017" name="Int. J. Syst. Evol. Microbiol.">
        <title>Bacillus mangrovi sp. nov., isolated from a sediment sample from a mangrove forest.</title>
        <authorList>
            <person name="Gupta V."/>
            <person name="Singh P.K."/>
            <person name="Korpole S."/>
            <person name="Tanuku N.R.S."/>
            <person name="Pinnaka A.K."/>
        </authorList>
    </citation>
    <scope>NUCLEOTIDE SEQUENCE [LARGE SCALE GENOMIC DNA]</scope>
    <source>
        <strain evidence="8 9">KCTC 33872</strain>
    </source>
</reference>
<organism evidence="8 9">
    <name type="scientific">Metabacillus mangrovi</name>
    <dbReference type="NCBI Taxonomy" id="1491830"/>
    <lineage>
        <taxon>Bacteria</taxon>
        <taxon>Bacillati</taxon>
        <taxon>Bacillota</taxon>
        <taxon>Bacilli</taxon>
        <taxon>Bacillales</taxon>
        <taxon>Bacillaceae</taxon>
        <taxon>Metabacillus</taxon>
    </lineage>
</organism>
<gene>
    <name evidence="8" type="ORF">GKZ89_00700</name>
</gene>
<feature type="binding site" evidence="5">
    <location>
        <position position="243"/>
    </location>
    <ligand>
        <name>Mn(2+)</name>
        <dbReference type="ChEBI" id="CHEBI:29035"/>
        <label>1</label>
    </ligand>
</feature>
<dbReference type="PANTHER" id="PTHR11358">
    <property type="entry name" value="ARGINASE/AGMATINASE"/>
    <property type="match status" value="1"/>
</dbReference>
<proteinExistence type="inferred from homology"/>
<dbReference type="GO" id="GO:0008783">
    <property type="term" value="F:agmatinase activity"/>
    <property type="evidence" value="ECO:0007669"/>
    <property type="project" value="TreeGrafter"/>
</dbReference>
<dbReference type="GO" id="GO:0006547">
    <property type="term" value="P:L-histidine metabolic process"/>
    <property type="evidence" value="ECO:0007669"/>
    <property type="project" value="UniProtKB-KW"/>
</dbReference>
<protein>
    <submittedName>
        <fullName evidence="8">Formimidoylglutamase</fullName>
    </submittedName>
</protein>
<dbReference type="Gene3D" id="3.40.800.10">
    <property type="entry name" value="Ureohydrolase domain"/>
    <property type="match status" value="1"/>
</dbReference>
<feature type="binding site" evidence="5">
    <location>
        <position position="151"/>
    </location>
    <ligand>
        <name>Mn(2+)</name>
        <dbReference type="ChEBI" id="CHEBI:29035"/>
        <label>1</label>
    </ligand>
</feature>
<comment type="similarity">
    <text evidence="6 7">Belongs to the arginase family.</text>
</comment>
<evidence type="ECO:0000256" key="7">
    <source>
        <dbReference type="RuleBase" id="RU003684"/>
    </source>
</evidence>
<dbReference type="InterPro" id="IPR023696">
    <property type="entry name" value="Ureohydrolase_dom_sf"/>
</dbReference>
<comment type="cofactor">
    <cofactor evidence="5">
        <name>Mn(2+)</name>
        <dbReference type="ChEBI" id="CHEBI:29035"/>
    </cofactor>
    <text evidence="5">Binds 2 manganese ions per subunit.</text>
</comment>
<keyword evidence="3" id="KW-0369">Histidine metabolism</keyword>
<evidence type="ECO:0000256" key="3">
    <source>
        <dbReference type="ARBA" id="ARBA00022808"/>
    </source>
</evidence>